<comment type="function">
    <text evidence="6">Involved in transcription antitermination. Required for transcription of ribosomal RNA (rRNA) genes. Binds specifically to the boxA antiterminator sequence of the ribosomal RNA (rrn) operons.</text>
</comment>
<dbReference type="EMBL" id="AZGC01000039">
    <property type="protein sequence ID" value="KRL93953.1"/>
    <property type="molecule type" value="Genomic_DNA"/>
</dbReference>
<name>A0A0R1UKW8_9LACO</name>
<evidence type="ECO:0000256" key="6">
    <source>
        <dbReference type="HAMAP-Rule" id="MF_00073"/>
    </source>
</evidence>
<dbReference type="AlphaFoldDB" id="A0A0R1UKW8"/>
<dbReference type="NCBIfam" id="TIGR01951">
    <property type="entry name" value="nusB"/>
    <property type="match status" value="1"/>
</dbReference>
<keyword evidence="3 6" id="KW-0694">RNA-binding</keyword>
<dbReference type="PANTHER" id="PTHR11078:SF3">
    <property type="entry name" value="ANTITERMINATION NUSB DOMAIN-CONTAINING PROTEIN"/>
    <property type="match status" value="1"/>
</dbReference>
<keyword evidence="4 6" id="KW-0805">Transcription regulation</keyword>
<keyword evidence="9" id="KW-1185">Reference proteome</keyword>
<gene>
    <name evidence="6" type="primary">nusB</name>
    <name evidence="8" type="ORF">FC21_GL001424</name>
</gene>
<comment type="caution">
    <text evidence="8">The sequence shown here is derived from an EMBL/GenBank/DDBJ whole genome shotgun (WGS) entry which is preliminary data.</text>
</comment>
<dbReference type="InterPro" id="IPR006027">
    <property type="entry name" value="NusB_RsmB_TIM44"/>
</dbReference>
<dbReference type="Gene3D" id="1.10.940.10">
    <property type="entry name" value="NusB-like"/>
    <property type="match status" value="1"/>
</dbReference>
<dbReference type="GO" id="GO:0003723">
    <property type="term" value="F:RNA binding"/>
    <property type="evidence" value="ECO:0007669"/>
    <property type="project" value="UniProtKB-UniRule"/>
</dbReference>
<accession>A0A0R1UKW8</accession>
<dbReference type="InterPro" id="IPR011605">
    <property type="entry name" value="NusB_fam"/>
</dbReference>
<evidence type="ECO:0000256" key="1">
    <source>
        <dbReference type="ARBA" id="ARBA00005952"/>
    </source>
</evidence>
<dbReference type="STRING" id="417373.GCA_001570685_00513"/>
<dbReference type="PANTHER" id="PTHR11078">
    <property type="entry name" value="N UTILIZATION SUBSTANCE PROTEIN B-RELATED"/>
    <property type="match status" value="1"/>
</dbReference>
<dbReference type="GO" id="GO:0031564">
    <property type="term" value="P:transcription antitermination"/>
    <property type="evidence" value="ECO:0007669"/>
    <property type="project" value="UniProtKB-KW"/>
</dbReference>
<feature type="domain" description="NusB/RsmB/TIM44" evidence="7">
    <location>
        <begin position="7"/>
        <end position="131"/>
    </location>
</feature>
<dbReference type="SUPFAM" id="SSF48013">
    <property type="entry name" value="NusB-like"/>
    <property type="match status" value="1"/>
</dbReference>
<evidence type="ECO:0000256" key="4">
    <source>
        <dbReference type="ARBA" id="ARBA00023015"/>
    </source>
</evidence>
<evidence type="ECO:0000256" key="3">
    <source>
        <dbReference type="ARBA" id="ARBA00022884"/>
    </source>
</evidence>
<dbReference type="InterPro" id="IPR035926">
    <property type="entry name" value="NusB-like_sf"/>
</dbReference>
<evidence type="ECO:0000259" key="7">
    <source>
        <dbReference type="Pfam" id="PF01029"/>
    </source>
</evidence>
<dbReference type="GO" id="GO:0005829">
    <property type="term" value="C:cytosol"/>
    <property type="evidence" value="ECO:0007669"/>
    <property type="project" value="TreeGrafter"/>
</dbReference>
<sequence length="134" mass="14639">MSFSRHRLREAAFQTLFALDSAPEMDRYPIFAEVLELNKNEAVPTFAAGLVDGVIANQASLDEKIASHLAPGWTLDRVARPNVIILRLALFELMQQAAPAPVVINEALQLTSTFSDDKSKAFVNGVLGNFVPAE</sequence>
<organism evidence="8 9">
    <name type="scientific">Limosilactobacillus equigenerosi DSM 18793 = JCM 14505</name>
    <dbReference type="NCBI Taxonomy" id="1423742"/>
    <lineage>
        <taxon>Bacteria</taxon>
        <taxon>Bacillati</taxon>
        <taxon>Bacillota</taxon>
        <taxon>Bacilli</taxon>
        <taxon>Lactobacillales</taxon>
        <taxon>Lactobacillaceae</taxon>
        <taxon>Limosilactobacillus</taxon>
    </lineage>
</organism>
<dbReference type="PATRIC" id="fig|1423742.4.peg.1476"/>
<keyword evidence="2 6" id="KW-0889">Transcription antitermination</keyword>
<dbReference type="GO" id="GO:0006353">
    <property type="term" value="P:DNA-templated transcription termination"/>
    <property type="evidence" value="ECO:0007669"/>
    <property type="project" value="UniProtKB-UniRule"/>
</dbReference>
<evidence type="ECO:0000313" key="9">
    <source>
        <dbReference type="Proteomes" id="UP000051084"/>
    </source>
</evidence>
<dbReference type="Proteomes" id="UP000051084">
    <property type="component" value="Unassembled WGS sequence"/>
</dbReference>
<dbReference type="NCBIfam" id="NF001223">
    <property type="entry name" value="PRK00202.1-1"/>
    <property type="match status" value="1"/>
</dbReference>
<reference evidence="8 9" key="1">
    <citation type="journal article" date="2015" name="Genome Announc.">
        <title>Expanding the biotechnology potential of lactobacilli through comparative genomics of 213 strains and associated genera.</title>
        <authorList>
            <person name="Sun Z."/>
            <person name="Harris H.M."/>
            <person name="McCann A."/>
            <person name="Guo C."/>
            <person name="Argimon S."/>
            <person name="Zhang W."/>
            <person name="Yang X."/>
            <person name="Jeffery I.B."/>
            <person name="Cooney J.C."/>
            <person name="Kagawa T.F."/>
            <person name="Liu W."/>
            <person name="Song Y."/>
            <person name="Salvetti E."/>
            <person name="Wrobel A."/>
            <person name="Rasinkangas P."/>
            <person name="Parkhill J."/>
            <person name="Rea M.C."/>
            <person name="O'Sullivan O."/>
            <person name="Ritari J."/>
            <person name="Douillard F.P."/>
            <person name="Paul Ross R."/>
            <person name="Yang R."/>
            <person name="Briner A.E."/>
            <person name="Felis G.E."/>
            <person name="de Vos W.M."/>
            <person name="Barrangou R."/>
            <person name="Klaenhammer T.R."/>
            <person name="Caufield P.W."/>
            <person name="Cui Y."/>
            <person name="Zhang H."/>
            <person name="O'Toole P.W."/>
        </authorList>
    </citation>
    <scope>NUCLEOTIDE SEQUENCE [LARGE SCALE GENOMIC DNA]</scope>
    <source>
        <strain evidence="8 9">DSM 18793</strain>
    </source>
</reference>
<protein>
    <recommendedName>
        <fullName evidence="6">Transcription antitermination protein NusB</fullName>
    </recommendedName>
    <alternativeName>
        <fullName evidence="6">Antitermination factor NusB</fullName>
    </alternativeName>
</protein>
<comment type="similarity">
    <text evidence="1 6">Belongs to the NusB family.</text>
</comment>
<keyword evidence="5 6" id="KW-0804">Transcription</keyword>
<evidence type="ECO:0000313" key="8">
    <source>
        <dbReference type="EMBL" id="KRL93953.1"/>
    </source>
</evidence>
<dbReference type="Pfam" id="PF01029">
    <property type="entry name" value="NusB"/>
    <property type="match status" value="1"/>
</dbReference>
<proteinExistence type="inferred from homology"/>
<dbReference type="OrthoDB" id="9811381at2"/>
<dbReference type="RefSeq" id="WP_054652895.1">
    <property type="nucleotide sequence ID" value="NZ_AZGC01000039.1"/>
</dbReference>
<evidence type="ECO:0000256" key="2">
    <source>
        <dbReference type="ARBA" id="ARBA00022814"/>
    </source>
</evidence>
<dbReference type="HAMAP" id="MF_00073">
    <property type="entry name" value="NusB"/>
    <property type="match status" value="1"/>
</dbReference>
<evidence type="ECO:0000256" key="5">
    <source>
        <dbReference type="ARBA" id="ARBA00023163"/>
    </source>
</evidence>